<name>A0A8I0PYN2_MORMO</name>
<reference evidence="1" key="1">
    <citation type="submission" date="2017-12" db="EMBL/GenBank/DDBJ databases">
        <title>Genome sequencing and analysis.</title>
        <authorList>
            <person name="Huang Y.-T."/>
        </authorList>
    </citation>
    <scope>NUCLEOTIDE SEQUENCE</scope>
    <source>
        <strain evidence="1">VGH116</strain>
    </source>
</reference>
<dbReference type="AlphaFoldDB" id="A0A8I0PYN2"/>
<evidence type="ECO:0000313" key="2">
    <source>
        <dbReference type="Proteomes" id="UP000650477"/>
    </source>
</evidence>
<evidence type="ECO:0000313" key="1">
    <source>
        <dbReference type="EMBL" id="MBE8614746.1"/>
    </source>
</evidence>
<dbReference type="EMBL" id="PKLF01000043">
    <property type="protein sequence ID" value="MBE8614746.1"/>
    <property type="molecule type" value="Genomic_DNA"/>
</dbReference>
<proteinExistence type="predicted"/>
<comment type="caution">
    <text evidence="1">The sequence shown here is derived from an EMBL/GenBank/DDBJ whole genome shotgun (WGS) entry which is preliminary data.</text>
</comment>
<sequence length="117" mass="12471">MIYTDGTVAIKAGSPIVTGTGTQWKKNIHGVAPGQLICIENGTAPVSMMIRAVNSDTELVLSFNAPVTLSGAKYSIATTVPDTISDAARTMSANQGYIVYFLRAMQQWMTDTGQVEI</sequence>
<gene>
    <name evidence="1" type="ORF">CYG68_20645</name>
</gene>
<evidence type="ECO:0008006" key="3">
    <source>
        <dbReference type="Google" id="ProtNLM"/>
    </source>
</evidence>
<accession>A0A8I0PYN2</accession>
<feature type="non-terminal residue" evidence="1">
    <location>
        <position position="117"/>
    </location>
</feature>
<protein>
    <recommendedName>
        <fullName evidence="3">Phage tail protein</fullName>
    </recommendedName>
</protein>
<organism evidence="1 2">
    <name type="scientific">Morganella morganii</name>
    <name type="common">Proteus morganii</name>
    <dbReference type="NCBI Taxonomy" id="582"/>
    <lineage>
        <taxon>Bacteria</taxon>
        <taxon>Pseudomonadati</taxon>
        <taxon>Pseudomonadota</taxon>
        <taxon>Gammaproteobacteria</taxon>
        <taxon>Enterobacterales</taxon>
        <taxon>Morganellaceae</taxon>
        <taxon>Morganella</taxon>
    </lineage>
</organism>
<dbReference type="Proteomes" id="UP000650477">
    <property type="component" value="Unassembled WGS sequence"/>
</dbReference>